<evidence type="ECO:0000259" key="1">
    <source>
        <dbReference type="Pfam" id="PF14727"/>
    </source>
</evidence>
<sequence length="248" mass="27633">MPERGWSQLRFVPGQKPNGDVSSKYRGQVSRFICPGELNENSIIHELGISRCVTNKKIRRRRPSAPQQTMSLFKARDCWSTACGRGETFGCDALTVDDLFGAGEDNVILGSLDGVLRVYGVHAAQPPDMCYSPSDLLVEAQTESPILQTGTGKLVRSVVFNNKRNNNNNNDKEGMNALFVGESLAHWLWLDSRQGQVRVLSLSVVRTFDKCFSRVLINIVNQLLRRANYDFKFESDNITAAPKSVHGV</sequence>
<dbReference type="InterPro" id="IPR026511">
    <property type="entry name" value="PTHB1"/>
</dbReference>
<dbReference type="GO" id="GO:0060271">
    <property type="term" value="P:cilium assembly"/>
    <property type="evidence" value="ECO:0007669"/>
    <property type="project" value="TreeGrafter"/>
</dbReference>
<organism evidence="2 3">
    <name type="scientific">Cinara cedri</name>
    <dbReference type="NCBI Taxonomy" id="506608"/>
    <lineage>
        <taxon>Eukaryota</taxon>
        <taxon>Metazoa</taxon>
        <taxon>Ecdysozoa</taxon>
        <taxon>Arthropoda</taxon>
        <taxon>Hexapoda</taxon>
        <taxon>Insecta</taxon>
        <taxon>Pterygota</taxon>
        <taxon>Neoptera</taxon>
        <taxon>Paraneoptera</taxon>
        <taxon>Hemiptera</taxon>
        <taxon>Sternorrhyncha</taxon>
        <taxon>Aphidomorpha</taxon>
        <taxon>Aphidoidea</taxon>
        <taxon>Aphididae</taxon>
        <taxon>Lachninae</taxon>
        <taxon>Cinara</taxon>
    </lineage>
</organism>
<dbReference type="GO" id="GO:0034464">
    <property type="term" value="C:BBSome"/>
    <property type="evidence" value="ECO:0007669"/>
    <property type="project" value="InterPro"/>
</dbReference>
<dbReference type="PANTHER" id="PTHR20991">
    <property type="entry name" value="PARATHYROID HORMONE-RESPONSIVE B1 GENE"/>
    <property type="match status" value="1"/>
</dbReference>
<dbReference type="Pfam" id="PF14727">
    <property type="entry name" value="PHTB1_N"/>
    <property type="match status" value="1"/>
</dbReference>
<dbReference type="Proteomes" id="UP000325440">
    <property type="component" value="Unassembled WGS sequence"/>
</dbReference>
<dbReference type="EMBL" id="CABPRJ010001894">
    <property type="protein sequence ID" value="VVC39187.1"/>
    <property type="molecule type" value="Genomic_DNA"/>
</dbReference>
<accession>A0A5E4N9S9</accession>
<dbReference type="GO" id="GO:0016020">
    <property type="term" value="C:membrane"/>
    <property type="evidence" value="ECO:0007669"/>
    <property type="project" value="TreeGrafter"/>
</dbReference>
<dbReference type="OrthoDB" id="10262646at2759"/>
<proteinExistence type="predicted"/>
<feature type="domain" description="PTHB1 N-terminal" evidence="1">
    <location>
        <begin position="70"/>
        <end position="158"/>
    </location>
</feature>
<evidence type="ECO:0000313" key="3">
    <source>
        <dbReference type="Proteomes" id="UP000325440"/>
    </source>
</evidence>
<keyword evidence="3" id="KW-1185">Reference proteome</keyword>
<dbReference type="PANTHER" id="PTHR20991:SF0">
    <property type="entry name" value="PROTEIN PTHB1"/>
    <property type="match status" value="1"/>
</dbReference>
<reference evidence="2 3" key="1">
    <citation type="submission" date="2019-08" db="EMBL/GenBank/DDBJ databases">
        <authorList>
            <person name="Alioto T."/>
            <person name="Alioto T."/>
            <person name="Gomez Garrido J."/>
        </authorList>
    </citation>
    <scope>NUCLEOTIDE SEQUENCE [LARGE SCALE GENOMIC DNA]</scope>
</reference>
<name>A0A5E4N9S9_9HEMI</name>
<dbReference type="AlphaFoldDB" id="A0A5E4N9S9"/>
<dbReference type="InterPro" id="IPR028073">
    <property type="entry name" value="PHTB1_N_dom"/>
</dbReference>
<gene>
    <name evidence="2" type="ORF">CINCED_3A020858</name>
</gene>
<evidence type="ECO:0000313" key="2">
    <source>
        <dbReference type="EMBL" id="VVC39187.1"/>
    </source>
</evidence>
<protein>
    <submittedName>
        <fullName evidence="2">PTHB1, N-terminal domain</fullName>
    </submittedName>
</protein>